<evidence type="ECO:0000256" key="2">
    <source>
        <dbReference type="ARBA" id="ARBA00022801"/>
    </source>
</evidence>
<dbReference type="GO" id="GO:0016787">
    <property type="term" value="F:hydrolase activity"/>
    <property type="evidence" value="ECO:0007669"/>
    <property type="project" value="UniProtKB-KW"/>
</dbReference>
<feature type="domain" description="Nudix hydrolase" evidence="3">
    <location>
        <begin position="30"/>
        <end position="154"/>
    </location>
</feature>
<name>A0A419R3F4_9SPHN</name>
<dbReference type="AlphaFoldDB" id="A0A419R3F4"/>
<dbReference type="SUPFAM" id="SSF55811">
    <property type="entry name" value="Nudix"/>
    <property type="match status" value="1"/>
</dbReference>
<keyword evidence="5" id="KW-1185">Reference proteome</keyword>
<dbReference type="EMBL" id="RAHJ01000018">
    <property type="protein sequence ID" value="RJX68285.1"/>
    <property type="molecule type" value="Genomic_DNA"/>
</dbReference>
<dbReference type="InterPro" id="IPR000086">
    <property type="entry name" value="NUDIX_hydrolase_dom"/>
</dbReference>
<dbReference type="CDD" id="cd02883">
    <property type="entry name" value="NUDIX_Hydrolase"/>
    <property type="match status" value="1"/>
</dbReference>
<reference evidence="4 5" key="1">
    <citation type="submission" date="2018-09" db="EMBL/GenBank/DDBJ databases">
        <title>Altererythrobacter sp.Ery1 and Ery12, the genome sequencing of novel strains in genus Alterythrobacter.</title>
        <authorList>
            <person name="Cheng H."/>
            <person name="Wu Y.-H."/>
            <person name="Fang C."/>
            <person name="Xu X.-W."/>
        </authorList>
    </citation>
    <scope>NUCLEOTIDE SEQUENCE [LARGE SCALE GENOMIC DNA]</scope>
    <source>
        <strain evidence="4 5">Ery12</strain>
    </source>
</reference>
<gene>
    <name evidence="4" type="ORF">D6858_09260</name>
</gene>
<dbReference type="PROSITE" id="PS51462">
    <property type="entry name" value="NUDIX"/>
    <property type="match status" value="1"/>
</dbReference>
<comment type="cofactor">
    <cofactor evidence="1">
        <name>Mg(2+)</name>
        <dbReference type="ChEBI" id="CHEBI:18420"/>
    </cofactor>
</comment>
<keyword evidence="2" id="KW-0378">Hydrolase</keyword>
<comment type="caution">
    <text evidence="4">The sequence shown here is derived from an EMBL/GenBank/DDBJ whole genome shotgun (WGS) entry which is preliminary data.</text>
</comment>
<evidence type="ECO:0000313" key="5">
    <source>
        <dbReference type="Proteomes" id="UP000284322"/>
    </source>
</evidence>
<dbReference type="Gene3D" id="3.90.79.10">
    <property type="entry name" value="Nucleoside Triphosphate Pyrophosphohydrolase"/>
    <property type="match status" value="1"/>
</dbReference>
<dbReference type="InterPro" id="IPR020084">
    <property type="entry name" value="NUDIX_hydrolase_CS"/>
</dbReference>
<dbReference type="PANTHER" id="PTHR43046">
    <property type="entry name" value="GDP-MANNOSE MANNOSYL HYDROLASE"/>
    <property type="match status" value="1"/>
</dbReference>
<evidence type="ECO:0000259" key="3">
    <source>
        <dbReference type="PROSITE" id="PS51462"/>
    </source>
</evidence>
<dbReference type="PROSITE" id="PS00893">
    <property type="entry name" value="NUDIX_BOX"/>
    <property type="match status" value="1"/>
</dbReference>
<dbReference type="InterPro" id="IPR015797">
    <property type="entry name" value="NUDIX_hydrolase-like_dom_sf"/>
</dbReference>
<sequence length="156" mass="17401">MERLLPRALHRLALRIAHRVRHRYRLLFRPAIAGVSVFVGDRAGRLLLVRHSYGSGAWSLPGGGMSHDEDPLDAARREMAEELGIDLVNVRLTEKLEETVSGAPHTAYLVAAQAAGKLRPDGREVIAARFFGSGEWPEPLSPLARKRIAVWQRDVR</sequence>
<protein>
    <submittedName>
        <fullName evidence="4">NUDIX domain-containing protein</fullName>
    </submittedName>
</protein>
<dbReference type="Proteomes" id="UP000284322">
    <property type="component" value="Unassembled WGS sequence"/>
</dbReference>
<dbReference type="OrthoDB" id="8480561at2"/>
<evidence type="ECO:0000313" key="4">
    <source>
        <dbReference type="EMBL" id="RJX68285.1"/>
    </source>
</evidence>
<evidence type="ECO:0000256" key="1">
    <source>
        <dbReference type="ARBA" id="ARBA00001946"/>
    </source>
</evidence>
<dbReference type="PANTHER" id="PTHR43046:SF16">
    <property type="entry name" value="ADP-RIBOSE PYROPHOSPHATASE YJHB-RELATED"/>
    <property type="match status" value="1"/>
</dbReference>
<accession>A0A419R3F4</accession>
<dbReference type="Pfam" id="PF00293">
    <property type="entry name" value="NUDIX"/>
    <property type="match status" value="1"/>
</dbReference>
<organism evidence="4 5">
    <name type="scientific">Tsuneonella suprasediminis</name>
    <dbReference type="NCBI Taxonomy" id="2306996"/>
    <lineage>
        <taxon>Bacteria</taxon>
        <taxon>Pseudomonadati</taxon>
        <taxon>Pseudomonadota</taxon>
        <taxon>Alphaproteobacteria</taxon>
        <taxon>Sphingomonadales</taxon>
        <taxon>Erythrobacteraceae</taxon>
        <taxon>Tsuneonella</taxon>
    </lineage>
</organism>
<proteinExistence type="predicted"/>